<comment type="caution">
    <text evidence="1">The sequence shown here is derived from an EMBL/GenBank/DDBJ whole genome shotgun (WGS) entry which is preliminary data.</text>
</comment>
<organism evidence="1">
    <name type="scientific">mine drainage metagenome</name>
    <dbReference type="NCBI Taxonomy" id="410659"/>
    <lineage>
        <taxon>unclassified sequences</taxon>
        <taxon>metagenomes</taxon>
        <taxon>ecological metagenomes</taxon>
    </lineage>
</organism>
<reference evidence="1" key="1">
    <citation type="submission" date="2016-10" db="EMBL/GenBank/DDBJ databases">
        <title>Sequence of Gallionella enrichment culture.</title>
        <authorList>
            <person name="Poehlein A."/>
            <person name="Muehling M."/>
            <person name="Daniel R."/>
        </authorList>
    </citation>
    <scope>NUCLEOTIDE SEQUENCE</scope>
</reference>
<name>A0A1J5PEX1_9ZZZZ</name>
<dbReference type="AlphaFoldDB" id="A0A1J5PEX1"/>
<proteinExistence type="predicted"/>
<gene>
    <name evidence="1" type="ORF">GALL_546640</name>
</gene>
<protein>
    <submittedName>
        <fullName evidence="1">Uncharacterized protein</fullName>
    </submittedName>
</protein>
<sequence>MRELLRHRLLGIVLTLLVGLGPSLGVYAQRMTTLDDLAVASFAEIGGTAGDLCGKGANHHFPDGGCQWFHASVDAVLPPQALVLRDVAFDETVANFAPLATVAALVPLDLGRGSRGPPAAFI</sequence>
<evidence type="ECO:0000313" key="1">
    <source>
        <dbReference type="EMBL" id="OIQ63795.1"/>
    </source>
</evidence>
<accession>A0A1J5PEX1</accession>
<dbReference type="EMBL" id="MLJW01008685">
    <property type="protein sequence ID" value="OIQ63795.1"/>
    <property type="molecule type" value="Genomic_DNA"/>
</dbReference>